<dbReference type="RefSeq" id="WP_056937557.1">
    <property type="nucleotide sequence ID" value="NZ_AZFN01000015.1"/>
</dbReference>
<keyword evidence="1" id="KW-0812">Transmembrane</keyword>
<dbReference type="AlphaFoldDB" id="A0A0R1VF74"/>
<evidence type="ECO:0000313" key="2">
    <source>
        <dbReference type="EMBL" id="KRM01715.1"/>
    </source>
</evidence>
<keyword evidence="1" id="KW-0472">Membrane</keyword>
<feature type="transmembrane region" description="Helical" evidence="1">
    <location>
        <begin position="130"/>
        <end position="154"/>
    </location>
</feature>
<dbReference type="Gene3D" id="1.10.1760.20">
    <property type="match status" value="1"/>
</dbReference>
<gene>
    <name evidence="2" type="ORF">FC60_GL000509</name>
</gene>
<comment type="caution">
    <text evidence="2">The sequence shown here is derived from an EMBL/GenBank/DDBJ whole genome shotgun (WGS) entry which is preliminary data.</text>
</comment>
<protein>
    <submittedName>
        <fullName evidence="2">ThiW-like protein</fullName>
    </submittedName>
</protein>
<name>A0A0R1VF74_9LACO</name>
<dbReference type="NCBIfam" id="TIGR02359">
    <property type="entry name" value="thiW"/>
    <property type="match status" value="1"/>
</dbReference>
<reference evidence="2 3" key="1">
    <citation type="journal article" date="2015" name="Genome Announc.">
        <title>Expanding the biotechnology potential of lactobacilli through comparative genomics of 213 strains and associated genera.</title>
        <authorList>
            <person name="Sun Z."/>
            <person name="Harris H.M."/>
            <person name="McCann A."/>
            <person name="Guo C."/>
            <person name="Argimon S."/>
            <person name="Zhang W."/>
            <person name="Yang X."/>
            <person name="Jeffery I.B."/>
            <person name="Cooney J.C."/>
            <person name="Kagawa T.F."/>
            <person name="Liu W."/>
            <person name="Song Y."/>
            <person name="Salvetti E."/>
            <person name="Wrobel A."/>
            <person name="Rasinkangas P."/>
            <person name="Parkhill J."/>
            <person name="Rea M.C."/>
            <person name="O'Sullivan O."/>
            <person name="Ritari J."/>
            <person name="Douillard F.P."/>
            <person name="Paul Ross R."/>
            <person name="Yang R."/>
            <person name="Briner A.E."/>
            <person name="Felis G.E."/>
            <person name="de Vos W.M."/>
            <person name="Barrangou R."/>
            <person name="Klaenhammer T.R."/>
            <person name="Caufield P.W."/>
            <person name="Cui Y."/>
            <person name="Zhang H."/>
            <person name="O'Toole P.W."/>
        </authorList>
    </citation>
    <scope>NUCLEOTIDE SEQUENCE [LARGE SCALE GENOMIC DNA]</scope>
    <source>
        <strain evidence="2 3">DSM 16045</strain>
    </source>
</reference>
<dbReference type="EMBL" id="AZFN01000015">
    <property type="protein sequence ID" value="KRM01715.1"/>
    <property type="molecule type" value="Genomic_DNA"/>
</dbReference>
<evidence type="ECO:0000256" key="1">
    <source>
        <dbReference type="SAM" id="Phobius"/>
    </source>
</evidence>
<evidence type="ECO:0000313" key="3">
    <source>
        <dbReference type="Proteomes" id="UP000051739"/>
    </source>
</evidence>
<accession>A0A0R1VF74</accession>
<dbReference type="Pfam" id="PF09512">
    <property type="entry name" value="ThiW"/>
    <property type="match status" value="1"/>
</dbReference>
<sequence length="171" mass="18461">MNYQHQHIYRLTLTAILVALATCGASLFSFPIGAAKVAPVQHFINVLSGILLGPEWALLQAFLTSLLRNLLGTGTILAFPGSMIGAFLSGWFYQHTKKLWAGVSGEIVGTGIIGAIIAQPVAALFMGTKGAIWIFVPSFFLSTLVGSLVAYLLLKAAWPLINRYLIKQQED</sequence>
<dbReference type="Proteomes" id="UP000051739">
    <property type="component" value="Unassembled WGS sequence"/>
</dbReference>
<dbReference type="PATRIC" id="fig|1423749.3.peg.513"/>
<keyword evidence="1" id="KW-1133">Transmembrane helix</keyword>
<organism evidence="2 3">
    <name type="scientific">Limosilactobacillus gastricus DSM 16045</name>
    <dbReference type="NCBI Taxonomy" id="1423749"/>
    <lineage>
        <taxon>Bacteria</taxon>
        <taxon>Bacillati</taxon>
        <taxon>Bacillota</taxon>
        <taxon>Bacilli</taxon>
        <taxon>Lactobacillales</taxon>
        <taxon>Lactobacillaceae</taxon>
        <taxon>Limosilactobacillus</taxon>
    </lineage>
</organism>
<dbReference type="PIRSF" id="PIRSF024534">
    <property type="entry name" value="ThiW"/>
    <property type="match status" value="1"/>
</dbReference>
<keyword evidence="3" id="KW-1185">Reference proteome</keyword>
<feature type="transmembrane region" description="Helical" evidence="1">
    <location>
        <begin position="99"/>
        <end position="118"/>
    </location>
</feature>
<proteinExistence type="predicted"/>
<dbReference type="InterPro" id="IPR012652">
    <property type="entry name" value="ThiW"/>
</dbReference>
<feature type="transmembrane region" description="Helical" evidence="1">
    <location>
        <begin position="70"/>
        <end position="93"/>
    </location>
</feature>